<gene>
    <name evidence="2" type="ORF">AMON00008_LOCUS37274</name>
</gene>
<evidence type="ECO:0000313" key="2">
    <source>
        <dbReference type="EMBL" id="CAE4618317.1"/>
    </source>
</evidence>
<dbReference type="EMBL" id="HBNR01053122">
    <property type="protein sequence ID" value="CAE4618317.1"/>
    <property type="molecule type" value="Transcribed_RNA"/>
</dbReference>
<protein>
    <recommendedName>
        <fullName evidence="3">DUF4336 domain-containing protein</fullName>
    </recommendedName>
</protein>
<reference evidence="2" key="1">
    <citation type="submission" date="2021-01" db="EMBL/GenBank/DDBJ databases">
        <authorList>
            <person name="Corre E."/>
            <person name="Pelletier E."/>
            <person name="Niang G."/>
            <person name="Scheremetjew M."/>
            <person name="Finn R."/>
            <person name="Kale V."/>
            <person name="Holt S."/>
            <person name="Cochrane G."/>
            <person name="Meng A."/>
            <person name="Brown T."/>
            <person name="Cohen L."/>
        </authorList>
    </citation>
    <scope>NUCLEOTIDE SEQUENCE</scope>
    <source>
        <strain evidence="2">CCMP3105</strain>
    </source>
</reference>
<accession>A0A7S4W298</accession>
<feature type="region of interest" description="Disordered" evidence="1">
    <location>
        <begin position="68"/>
        <end position="96"/>
    </location>
</feature>
<dbReference type="AlphaFoldDB" id="A0A7S4W298"/>
<evidence type="ECO:0000256" key="1">
    <source>
        <dbReference type="SAM" id="MobiDB-lite"/>
    </source>
</evidence>
<name>A0A7S4W298_9DINO</name>
<dbReference type="InterPro" id="IPR025638">
    <property type="entry name" value="DUF4336"/>
</dbReference>
<organism evidence="2">
    <name type="scientific">Alexandrium monilatum</name>
    <dbReference type="NCBI Taxonomy" id="311494"/>
    <lineage>
        <taxon>Eukaryota</taxon>
        <taxon>Sar</taxon>
        <taxon>Alveolata</taxon>
        <taxon>Dinophyceae</taxon>
        <taxon>Gonyaulacales</taxon>
        <taxon>Pyrocystaceae</taxon>
        <taxon>Alexandrium</taxon>
    </lineage>
</organism>
<proteinExistence type="predicted"/>
<dbReference type="Pfam" id="PF14234">
    <property type="entry name" value="DUF4336"/>
    <property type="match status" value="1"/>
</dbReference>
<dbReference type="PANTHER" id="PTHR33835:SF2">
    <property type="entry name" value="LYSINE-TRNA LIGASE"/>
    <property type="match status" value="1"/>
</dbReference>
<dbReference type="PANTHER" id="PTHR33835">
    <property type="entry name" value="YALI0C07656P"/>
    <property type="match status" value="1"/>
</dbReference>
<sequence>MQLPGARGLPSGRHLGQAHRLGSLGTATLSRLGFLVAAAVAASCLQCLVRAPDAFASWPRACSTVERRPTRNGARLPPTRRQASGSAIDWRTPKPTQKEEQWPFWPVLPIAPYDRRRTLRRELVPGQLWGFDQKQGVYYVHVPIRMTVYRMQSRRGLFVYAPVAPTDECVELLRELEAKHGEVAYIVLPTVAVEHKYFVGPFSRAFPKAEVWVCPGQFSVPLPLPLEFLGFPSDRLHMLPSNPQDPSIPEDWRQEGLDYRLLGPIGKDLESGAFAEAVFYLRRLKTLLATDLVLSVPTEVPKIVSEDPRALAFHARDGPLEPVDTSPAALAKGWKRICIFGLLFRTSAIDVQSTPEAVRDALASKAQELGWAGLLPCNYVERWEETFQALAGRGEGGLLVAPILSELILNRYLSSDVWPFVESVAEAWSDMEQVVPAHFAAPVRAGAQEWRDAFRRAFGEPPSPPAGPFGLQLPGFLLGGPRRGPQPKEEDLSFLRGISQDLTNFGVIDPPERLTYLAGVDSEAN</sequence>
<evidence type="ECO:0008006" key="3">
    <source>
        <dbReference type="Google" id="ProtNLM"/>
    </source>
</evidence>